<organism evidence="3 4">
    <name type="scientific">Pseudobutyrivibrio ruminis</name>
    <dbReference type="NCBI Taxonomy" id="46206"/>
    <lineage>
        <taxon>Bacteria</taxon>
        <taxon>Bacillati</taxon>
        <taxon>Bacillota</taxon>
        <taxon>Clostridia</taxon>
        <taxon>Lachnospirales</taxon>
        <taxon>Lachnospiraceae</taxon>
        <taxon>Pseudobutyrivibrio</taxon>
    </lineage>
</organism>
<evidence type="ECO:0000313" key="2">
    <source>
        <dbReference type="EMBL" id="PHU35647.1"/>
    </source>
</evidence>
<gene>
    <name evidence="3" type="ORF">CSX00_06065</name>
    <name evidence="2" type="ORF">CSX01_03340</name>
</gene>
<proteinExistence type="predicted"/>
<evidence type="ECO:0000313" key="3">
    <source>
        <dbReference type="EMBL" id="PHU40451.1"/>
    </source>
</evidence>
<feature type="chain" id="PRO_5038298773" description="Lipoprotein" evidence="1">
    <location>
        <begin position="23"/>
        <end position="178"/>
    </location>
</feature>
<evidence type="ECO:0000313" key="4">
    <source>
        <dbReference type="Proteomes" id="UP000224317"/>
    </source>
</evidence>
<name>A0A2G3EBK5_9FIRM</name>
<sequence>MKNKFLVLALTAAMALSMVACGSSSDTKVIESNGSAQAGQSSSTASAGYVFTYNGTAIPVDADVAPILDALGEPKDEFTSPSCAGQGDGHLYTYNDFEIQTYPDGDKDLVLYVQLRTDNVATAEGIDLSSSRDDIIAAYGEPTSEETGSMKYEKDGMGLVFIFDGESLISIEYDSPKN</sequence>
<evidence type="ECO:0008006" key="5">
    <source>
        <dbReference type="Google" id="ProtNLM"/>
    </source>
</evidence>
<reference evidence="3" key="2">
    <citation type="submission" date="2017-10" db="EMBL/GenBank/DDBJ databases">
        <authorList>
            <person name="Banno H."/>
            <person name="Chua N.-H."/>
        </authorList>
    </citation>
    <scope>NUCLEOTIDE SEQUENCE [LARGE SCALE GENOMIC DNA]</scope>
    <source>
        <strain evidence="3">JK10</strain>
        <strain evidence="2">JK626</strain>
    </source>
</reference>
<feature type="signal peptide" evidence="1">
    <location>
        <begin position="1"/>
        <end position="22"/>
    </location>
</feature>
<dbReference type="EMBL" id="PDYF01000008">
    <property type="protein sequence ID" value="PHU35647.1"/>
    <property type="molecule type" value="Genomic_DNA"/>
</dbReference>
<protein>
    <recommendedName>
        <fullName evidence="5">Lipoprotein</fullName>
    </recommendedName>
</protein>
<comment type="caution">
    <text evidence="3">The sequence shown here is derived from an EMBL/GenBank/DDBJ whole genome shotgun (WGS) entry which is preliminary data.</text>
</comment>
<dbReference type="RefSeq" id="WP_090151514.1">
    <property type="nucleotide sequence ID" value="NZ_PDYF01000008.1"/>
</dbReference>
<keyword evidence="4" id="KW-1185">Reference proteome</keyword>
<dbReference type="PROSITE" id="PS51257">
    <property type="entry name" value="PROKAR_LIPOPROTEIN"/>
    <property type="match status" value="1"/>
</dbReference>
<accession>A0A2G3EBK5</accession>
<evidence type="ECO:0000256" key="1">
    <source>
        <dbReference type="SAM" id="SignalP"/>
    </source>
</evidence>
<keyword evidence="1" id="KW-0732">Signal</keyword>
<reference evidence="3" key="1">
    <citation type="submission" date="2017-10" db="EMBL/GenBank/DDBJ databases">
        <title>Resolving the taxonomy of Roseburia spp., Eubacterium rectale and Agathobacter spp. through phylogenomic analysis.</title>
        <authorList>
            <person name="Sheridan P.O."/>
            <person name="Walker A.W."/>
            <person name="Duncan S.H."/>
            <person name="Scott K.P."/>
            <person name="Toole P.W.O."/>
            <person name="Luis P."/>
            <person name="Flint H.J."/>
        </authorList>
    </citation>
    <scope>NUCLEOTIDE SEQUENCE [LARGE SCALE GENOMIC DNA]</scope>
    <source>
        <strain evidence="3">JK10</strain>
        <strain evidence="2">JK626</strain>
    </source>
</reference>
<dbReference type="Proteomes" id="UP000224317">
    <property type="component" value="Unassembled WGS sequence"/>
</dbReference>
<dbReference type="EMBL" id="PDYH01000019">
    <property type="protein sequence ID" value="PHU40451.1"/>
    <property type="molecule type" value="Genomic_DNA"/>
</dbReference>
<dbReference type="Proteomes" id="UP000225889">
    <property type="component" value="Unassembled WGS sequence"/>
</dbReference>
<dbReference type="AlphaFoldDB" id="A0A2G3EBK5"/>